<protein>
    <submittedName>
        <fullName evidence="2">Uncharacterized protein</fullName>
    </submittedName>
</protein>
<reference evidence="2 3" key="1">
    <citation type="submission" date="2024-03" db="EMBL/GenBank/DDBJ databases">
        <authorList>
            <person name="Jo J.-H."/>
        </authorList>
    </citation>
    <scope>NUCLEOTIDE SEQUENCE [LARGE SCALE GENOMIC DNA]</scope>
    <source>
        <strain evidence="2 3">PS1R-30</strain>
    </source>
</reference>
<keyword evidence="3" id="KW-1185">Reference proteome</keyword>
<evidence type="ECO:0000313" key="2">
    <source>
        <dbReference type="EMBL" id="MEJ5979391.1"/>
    </source>
</evidence>
<dbReference type="EMBL" id="JBBHJZ010000007">
    <property type="protein sequence ID" value="MEJ5979391.1"/>
    <property type="molecule type" value="Genomic_DNA"/>
</dbReference>
<sequence length="73" mass="7227">MTSQTAVPQVHTEPGEASAEDGFVILDGPGGVAVTMTVDAATGTGNSLLAAAQVAAAQIDVDRPMPDSATETD</sequence>
<dbReference type="Proteomes" id="UP001361239">
    <property type="component" value="Unassembled WGS sequence"/>
</dbReference>
<organism evidence="2 3">
    <name type="scientific">Novosphingobium anseongense</name>
    <dbReference type="NCBI Taxonomy" id="3133436"/>
    <lineage>
        <taxon>Bacteria</taxon>
        <taxon>Pseudomonadati</taxon>
        <taxon>Pseudomonadota</taxon>
        <taxon>Alphaproteobacteria</taxon>
        <taxon>Sphingomonadales</taxon>
        <taxon>Sphingomonadaceae</taxon>
        <taxon>Novosphingobium</taxon>
    </lineage>
</organism>
<comment type="caution">
    <text evidence="2">The sequence shown here is derived from an EMBL/GenBank/DDBJ whole genome shotgun (WGS) entry which is preliminary data.</text>
</comment>
<evidence type="ECO:0000256" key="1">
    <source>
        <dbReference type="SAM" id="MobiDB-lite"/>
    </source>
</evidence>
<dbReference type="RefSeq" id="WP_339589327.1">
    <property type="nucleotide sequence ID" value="NZ_JBBHJZ010000007.1"/>
</dbReference>
<proteinExistence type="predicted"/>
<evidence type="ECO:0000313" key="3">
    <source>
        <dbReference type="Proteomes" id="UP001361239"/>
    </source>
</evidence>
<accession>A0ABU8S1Z7</accession>
<feature type="region of interest" description="Disordered" evidence="1">
    <location>
        <begin position="1"/>
        <end position="22"/>
    </location>
</feature>
<gene>
    <name evidence="2" type="ORF">WG901_22245</name>
</gene>
<name>A0ABU8S1Z7_9SPHN</name>